<evidence type="ECO:0000259" key="1">
    <source>
        <dbReference type="PROSITE" id="PS51782"/>
    </source>
</evidence>
<dbReference type="Gene3D" id="3.10.350.10">
    <property type="entry name" value="LysM domain"/>
    <property type="match status" value="1"/>
</dbReference>
<proteinExistence type="predicted"/>
<feature type="domain" description="LysM" evidence="1">
    <location>
        <begin position="1"/>
        <end position="53"/>
    </location>
</feature>
<organism evidence="2 3">
    <name type="scientific">Neisseria subflava</name>
    <dbReference type="NCBI Taxonomy" id="28449"/>
    <lineage>
        <taxon>Bacteria</taxon>
        <taxon>Pseudomonadati</taxon>
        <taxon>Pseudomonadota</taxon>
        <taxon>Betaproteobacteria</taxon>
        <taxon>Neisseriales</taxon>
        <taxon>Neisseriaceae</taxon>
        <taxon>Neisseria</taxon>
    </lineage>
</organism>
<dbReference type="InterPro" id="IPR008861">
    <property type="entry name" value="GpX-like"/>
</dbReference>
<dbReference type="EMBL" id="JASOPA010000001">
    <property type="protein sequence ID" value="MDK7241656.1"/>
    <property type="molecule type" value="Genomic_DNA"/>
</dbReference>
<evidence type="ECO:0000313" key="2">
    <source>
        <dbReference type="EMBL" id="MDK7241656.1"/>
    </source>
</evidence>
<gene>
    <name evidence="2" type="ORF">QP451_01175</name>
</gene>
<dbReference type="PROSITE" id="PS51782">
    <property type="entry name" value="LYSM"/>
    <property type="match status" value="1"/>
</dbReference>
<dbReference type="RefSeq" id="WP_063075544.1">
    <property type="nucleotide sequence ID" value="NZ_JAIMJJ010000041.1"/>
</dbReference>
<reference evidence="2" key="1">
    <citation type="submission" date="2023-05" db="EMBL/GenBank/DDBJ databases">
        <title>Cataloging the Phylogenetic Diversity of Human Bladder Bacteria.</title>
        <authorList>
            <person name="Du J."/>
        </authorList>
    </citation>
    <scope>NUCLEOTIDE SEQUENCE</scope>
    <source>
        <strain evidence="2">UMB1050</strain>
    </source>
</reference>
<protein>
    <submittedName>
        <fullName evidence="2">Tail protein X</fullName>
    </submittedName>
</protein>
<dbReference type="AlphaFoldDB" id="A0AAW6Y4Q6"/>
<name>A0AAW6Y4Q6_NEISU</name>
<accession>A0AAW6Y4Q6</accession>
<sequence length="71" mass="7925">MEYTTREGDTVANIAWNHYGTSAGYTEQILTAPENYGLSKYPALLPAGLTIRLPQANHEEAQQKSTLNLWD</sequence>
<dbReference type="InterPro" id="IPR018392">
    <property type="entry name" value="LysM"/>
</dbReference>
<dbReference type="InterPro" id="IPR036779">
    <property type="entry name" value="LysM_dom_sf"/>
</dbReference>
<dbReference type="Proteomes" id="UP001236303">
    <property type="component" value="Unassembled WGS sequence"/>
</dbReference>
<evidence type="ECO:0000313" key="3">
    <source>
        <dbReference type="Proteomes" id="UP001236303"/>
    </source>
</evidence>
<comment type="caution">
    <text evidence="2">The sequence shown here is derived from an EMBL/GenBank/DDBJ whole genome shotgun (WGS) entry which is preliminary data.</text>
</comment>
<dbReference type="Pfam" id="PF05489">
    <property type="entry name" value="Phage_tail_X"/>
    <property type="match status" value="1"/>
</dbReference>